<sequence>MTVERTEGNAQNSILPSEVATIEENSIKVPDVLKQILYNYQRVFDIPIGFPLARICDHRITLQPNSRPVKVRSYWYPHSQKTEIEKMVEQMLHKGLIEPMKDAYPIPAVDELLDELSGAKFFSKLDLRFGYHQEYHSSRIGGHSGSLRTFAGLASQFFWKGMRRDLHEFVRNCLTFQ</sequence>
<dbReference type="InterPro" id="IPR041588">
    <property type="entry name" value="Integrase_H2C2"/>
</dbReference>
<dbReference type="Gene3D" id="3.10.10.10">
    <property type="entry name" value="HIV Type 1 Reverse Transcriptase, subunit A, domain 1"/>
    <property type="match status" value="1"/>
</dbReference>
<keyword evidence="2" id="KW-1185">Reference proteome</keyword>
<dbReference type="SUPFAM" id="SSF56672">
    <property type="entry name" value="DNA/RNA polymerases"/>
    <property type="match status" value="1"/>
</dbReference>
<gene>
    <name evidence="3" type="primary">LOC120273113</name>
</gene>
<dbReference type="Gene3D" id="1.10.340.70">
    <property type="match status" value="1"/>
</dbReference>
<dbReference type="Proteomes" id="UP001515500">
    <property type="component" value="Chromosome 12"/>
</dbReference>
<accession>A0AB40C783</accession>
<dbReference type="PANTHER" id="PTHR24559">
    <property type="entry name" value="TRANSPOSON TY3-I GAG-POL POLYPROTEIN"/>
    <property type="match status" value="1"/>
</dbReference>
<dbReference type="InterPro" id="IPR043502">
    <property type="entry name" value="DNA/RNA_pol_sf"/>
</dbReference>
<dbReference type="RefSeq" id="XP_039135697.1">
    <property type="nucleotide sequence ID" value="XM_039279763.1"/>
</dbReference>
<dbReference type="GeneID" id="120273113"/>
<proteinExistence type="predicted"/>
<dbReference type="Pfam" id="PF17921">
    <property type="entry name" value="Integrase_H2C2"/>
    <property type="match status" value="1"/>
</dbReference>
<evidence type="ECO:0000313" key="2">
    <source>
        <dbReference type="Proteomes" id="UP001515500"/>
    </source>
</evidence>
<organism evidence="2 3">
    <name type="scientific">Dioscorea cayennensis subsp. rotundata</name>
    <name type="common">White Guinea yam</name>
    <name type="synonym">Dioscorea rotundata</name>
    <dbReference type="NCBI Taxonomy" id="55577"/>
    <lineage>
        <taxon>Eukaryota</taxon>
        <taxon>Viridiplantae</taxon>
        <taxon>Streptophyta</taxon>
        <taxon>Embryophyta</taxon>
        <taxon>Tracheophyta</taxon>
        <taxon>Spermatophyta</taxon>
        <taxon>Magnoliopsida</taxon>
        <taxon>Liliopsida</taxon>
        <taxon>Dioscoreales</taxon>
        <taxon>Dioscoreaceae</taxon>
        <taxon>Dioscorea</taxon>
    </lineage>
</organism>
<dbReference type="InterPro" id="IPR053134">
    <property type="entry name" value="RNA-dir_DNA_polymerase"/>
</dbReference>
<protein>
    <submittedName>
        <fullName evidence="3">Uncharacterized protein LOC120273113</fullName>
    </submittedName>
</protein>
<dbReference type="AlphaFoldDB" id="A0AB40C783"/>
<dbReference type="PANTHER" id="PTHR24559:SF444">
    <property type="entry name" value="REVERSE TRANSCRIPTASE DOMAIN-CONTAINING PROTEIN"/>
    <property type="match status" value="1"/>
</dbReference>
<feature type="domain" description="Integrase zinc-binding" evidence="1">
    <location>
        <begin position="133"/>
        <end position="177"/>
    </location>
</feature>
<evidence type="ECO:0000313" key="3">
    <source>
        <dbReference type="RefSeq" id="XP_039135697.1"/>
    </source>
</evidence>
<reference evidence="3" key="1">
    <citation type="submission" date="2025-08" db="UniProtKB">
        <authorList>
            <consortium name="RefSeq"/>
        </authorList>
    </citation>
    <scope>IDENTIFICATION</scope>
</reference>
<evidence type="ECO:0000259" key="1">
    <source>
        <dbReference type="Pfam" id="PF17921"/>
    </source>
</evidence>
<name>A0AB40C783_DIOCR</name>